<protein>
    <submittedName>
        <fullName evidence="2">Oidioi.mRNA.OKI2018_I69.PAR.g9272.t1.cds</fullName>
    </submittedName>
</protein>
<keyword evidence="1" id="KW-1133">Transmembrane helix</keyword>
<dbReference type="EMBL" id="OU015568">
    <property type="protein sequence ID" value="CAG5079518.1"/>
    <property type="molecule type" value="Genomic_DNA"/>
</dbReference>
<keyword evidence="1" id="KW-0812">Transmembrane</keyword>
<feature type="transmembrane region" description="Helical" evidence="1">
    <location>
        <begin position="140"/>
        <end position="160"/>
    </location>
</feature>
<evidence type="ECO:0000313" key="3">
    <source>
        <dbReference type="Proteomes" id="UP001158576"/>
    </source>
</evidence>
<organism evidence="2 3">
    <name type="scientific">Oikopleura dioica</name>
    <name type="common">Tunicate</name>
    <dbReference type="NCBI Taxonomy" id="34765"/>
    <lineage>
        <taxon>Eukaryota</taxon>
        <taxon>Metazoa</taxon>
        <taxon>Chordata</taxon>
        <taxon>Tunicata</taxon>
        <taxon>Appendicularia</taxon>
        <taxon>Copelata</taxon>
        <taxon>Oikopleuridae</taxon>
        <taxon>Oikopleura</taxon>
    </lineage>
</organism>
<name>A0ABN7RKV1_OIKDI</name>
<reference evidence="2 3" key="1">
    <citation type="submission" date="2021-04" db="EMBL/GenBank/DDBJ databases">
        <authorList>
            <person name="Bliznina A."/>
        </authorList>
    </citation>
    <scope>NUCLEOTIDE SEQUENCE [LARGE SCALE GENOMIC DNA]</scope>
</reference>
<dbReference type="Proteomes" id="UP001158576">
    <property type="component" value="Chromosome PAR"/>
</dbReference>
<proteinExistence type="predicted"/>
<accession>A0ABN7RKV1</accession>
<gene>
    <name evidence="2" type="ORF">OKIOD_LOCUS830</name>
</gene>
<keyword evidence="1" id="KW-0472">Membrane</keyword>
<evidence type="ECO:0000256" key="1">
    <source>
        <dbReference type="SAM" id="Phobius"/>
    </source>
</evidence>
<sequence length="181" mass="20081">MFQRWDSSDSDSSFSPTESELSVGRACRSLIQFLLCPPYGGEMTEGPFGWSPTHETIRSECVDLFALCKNSKDYDDYGNRINVYSALRMDGSYTNNIIGMKHIYAESDGSELVNPTLGVTKGSLSTTIAISEMSKSSFDGYLIIVMIVLLSIGVIYLSLLKKSKEIREEKEDSEKSPSILV</sequence>
<evidence type="ECO:0000313" key="2">
    <source>
        <dbReference type="EMBL" id="CAG5079518.1"/>
    </source>
</evidence>
<keyword evidence="3" id="KW-1185">Reference proteome</keyword>